<dbReference type="KEGG" id="rmr:Rmar_0911"/>
<keyword evidence="4 9" id="KW-0812">Transmembrane</keyword>
<organism evidence="12 13">
    <name type="scientific">Rhodothermus marinus (strain ATCC 43812 / DSM 4252 / R-10)</name>
    <name type="common">Rhodothermus obamensis</name>
    <dbReference type="NCBI Taxonomy" id="518766"/>
    <lineage>
        <taxon>Bacteria</taxon>
        <taxon>Pseudomonadati</taxon>
        <taxon>Rhodothermota</taxon>
        <taxon>Rhodothermia</taxon>
        <taxon>Rhodothermales</taxon>
        <taxon>Rhodothermaceae</taxon>
        <taxon>Rhodothermus</taxon>
    </lineage>
</organism>
<evidence type="ECO:0000259" key="10">
    <source>
        <dbReference type="Pfam" id="PF01545"/>
    </source>
</evidence>
<dbReference type="Pfam" id="PF01545">
    <property type="entry name" value="Cation_efflux"/>
    <property type="match status" value="1"/>
</dbReference>
<keyword evidence="7" id="KW-0406">Ion transport</keyword>
<dbReference type="eggNOG" id="COG1230">
    <property type="taxonomic scope" value="Bacteria"/>
</dbReference>
<dbReference type="Gene3D" id="1.20.1510.10">
    <property type="entry name" value="Cation efflux protein transmembrane domain"/>
    <property type="match status" value="1"/>
</dbReference>
<name>D0MH20_RHOM4</name>
<reference evidence="12 13" key="1">
    <citation type="journal article" date="2009" name="Stand. Genomic Sci.">
        <title>Complete genome sequence of Rhodothermus marinus type strain (R-10).</title>
        <authorList>
            <person name="Nolan M."/>
            <person name="Tindall B.J."/>
            <person name="Pomrenke H."/>
            <person name="Lapidus A."/>
            <person name="Copeland A."/>
            <person name="Glavina Del Rio T."/>
            <person name="Lucas S."/>
            <person name="Chen F."/>
            <person name="Tice H."/>
            <person name="Cheng J.F."/>
            <person name="Saunders E."/>
            <person name="Han C."/>
            <person name="Bruce D."/>
            <person name="Goodwin L."/>
            <person name="Chain P."/>
            <person name="Pitluck S."/>
            <person name="Ovchinikova G."/>
            <person name="Pati A."/>
            <person name="Ivanova N."/>
            <person name="Mavromatis K."/>
            <person name="Chen A."/>
            <person name="Palaniappan K."/>
            <person name="Land M."/>
            <person name="Hauser L."/>
            <person name="Chang Y.J."/>
            <person name="Jeffries C.D."/>
            <person name="Brettin T."/>
            <person name="Goker M."/>
            <person name="Bristow J."/>
            <person name="Eisen J.A."/>
            <person name="Markowitz V."/>
            <person name="Hugenholtz P."/>
            <person name="Kyrpides N.C."/>
            <person name="Klenk H.P."/>
            <person name="Detter J.C."/>
        </authorList>
    </citation>
    <scope>NUCLEOTIDE SEQUENCE [LARGE SCALE GENOMIC DNA]</scope>
    <source>
        <strain evidence="13">ATCC 43812 / DSM 4252 / R-10</strain>
    </source>
</reference>
<accession>D0MH20</accession>
<feature type="transmembrane region" description="Helical" evidence="9">
    <location>
        <begin position="118"/>
        <end position="142"/>
    </location>
</feature>
<feature type="transmembrane region" description="Helical" evidence="9">
    <location>
        <begin position="87"/>
        <end position="106"/>
    </location>
</feature>
<dbReference type="InterPro" id="IPR027470">
    <property type="entry name" value="Cation_efflux_CTD"/>
</dbReference>
<evidence type="ECO:0000256" key="5">
    <source>
        <dbReference type="ARBA" id="ARBA00022906"/>
    </source>
</evidence>
<dbReference type="SUPFAM" id="SSF161111">
    <property type="entry name" value="Cation efflux protein transmembrane domain-like"/>
    <property type="match status" value="1"/>
</dbReference>
<evidence type="ECO:0000256" key="3">
    <source>
        <dbReference type="ARBA" id="ARBA00022448"/>
    </source>
</evidence>
<sequence>MAHAHSHHHPHPHPGSQRRLLLSVLLNLLISVAEVIGGLLSGSLALISDAVHNLNDTASIAISYVARKLSHRAPSASKTFGYRRAEIIGAFANLITLVVIALFLIKEAVDRLLNPQPINAPVLLTVATIGLLANVFTAILLYRDARESLNVRSAFLHIVSDAVSSVAVILGGFTILFWDVYWVDPVVTIGIAVYIGYLSWKMLRQTTHILMEGTPENLDPRHIAADLRQMAHVRDVHHVHIWQLDEHHLAFEAHVVVDEADLPRMEQIKRALKQRLREQYGIGHVTLEFESHPCCEEASAPPCHDPLPARR</sequence>
<protein>
    <submittedName>
        <fullName evidence="12">Cation diffusion facilitator family transporter</fullName>
    </submittedName>
</protein>
<dbReference type="InterPro" id="IPR036837">
    <property type="entry name" value="Cation_efflux_CTD_sf"/>
</dbReference>
<dbReference type="GO" id="GO:0005385">
    <property type="term" value="F:zinc ion transmembrane transporter activity"/>
    <property type="evidence" value="ECO:0007669"/>
    <property type="project" value="TreeGrafter"/>
</dbReference>
<evidence type="ECO:0000313" key="13">
    <source>
        <dbReference type="Proteomes" id="UP000002221"/>
    </source>
</evidence>
<dbReference type="Pfam" id="PF16916">
    <property type="entry name" value="ZT_dimer"/>
    <property type="match status" value="1"/>
</dbReference>
<dbReference type="STRING" id="518766.Rmar_0911"/>
<dbReference type="AlphaFoldDB" id="D0MH20"/>
<feature type="domain" description="Cation efflux protein transmembrane" evidence="10">
    <location>
        <begin position="20"/>
        <end position="211"/>
    </location>
</feature>
<proteinExistence type="inferred from homology"/>
<evidence type="ECO:0000259" key="11">
    <source>
        <dbReference type="Pfam" id="PF16916"/>
    </source>
</evidence>
<gene>
    <name evidence="12" type="ordered locus">Rmar_0911</name>
</gene>
<evidence type="ECO:0000256" key="7">
    <source>
        <dbReference type="ARBA" id="ARBA00023065"/>
    </source>
</evidence>
<keyword evidence="6 9" id="KW-1133">Transmembrane helix</keyword>
<evidence type="ECO:0000256" key="1">
    <source>
        <dbReference type="ARBA" id="ARBA00004141"/>
    </source>
</evidence>
<dbReference type="Proteomes" id="UP000002221">
    <property type="component" value="Chromosome"/>
</dbReference>
<evidence type="ECO:0000256" key="9">
    <source>
        <dbReference type="SAM" id="Phobius"/>
    </source>
</evidence>
<evidence type="ECO:0000256" key="2">
    <source>
        <dbReference type="ARBA" id="ARBA00008873"/>
    </source>
</evidence>
<dbReference type="InterPro" id="IPR050681">
    <property type="entry name" value="CDF/SLC30A"/>
</dbReference>
<dbReference type="InterPro" id="IPR058533">
    <property type="entry name" value="Cation_efflux_TM"/>
</dbReference>
<dbReference type="InterPro" id="IPR027469">
    <property type="entry name" value="Cation_efflux_TMD_sf"/>
</dbReference>
<feature type="transmembrane region" description="Helical" evidence="9">
    <location>
        <begin position="20"/>
        <end position="40"/>
    </location>
</feature>
<keyword evidence="5" id="KW-0864">Zinc transport</keyword>
<dbReference type="NCBIfam" id="TIGR01297">
    <property type="entry name" value="CDF"/>
    <property type="match status" value="1"/>
</dbReference>
<evidence type="ECO:0000256" key="4">
    <source>
        <dbReference type="ARBA" id="ARBA00022692"/>
    </source>
</evidence>
<feature type="transmembrane region" description="Helical" evidence="9">
    <location>
        <begin position="154"/>
        <end position="176"/>
    </location>
</feature>
<dbReference type="InterPro" id="IPR002524">
    <property type="entry name" value="Cation_efflux"/>
</dbReference>
<keyword evidence="5" id="KW-0862">Zinc</keyword>
<comment type="subcellular location">
    <subcellularLocation>
        <location evidence="1">Membrane</location>
        <topology evidence="1">Multi-pass membrane protein</topology>
    </subcellularLocation>
</comment>
<evidence type="ECO:0000256" key="6">
    <source>
        <dbReference type="ARBA" id="ARBA00022989"/>
    </source>
</evidence>
<dbReference type="OrthoDB" id="9809646at2"/>
<evidence type="ECO:0000256" key="8">
    <source>
        <dbReference type="ARBA" id="ARBA00023136"/>
    </source>
</evidence>
<dbReference type="SUPFAM" id="SSF160240">
    <property type="entry name" value="Cation efflux protein cytoplasmic domain-like"/>
    <property type="match status" value="1"/>
</dbReference>
<evidence type="ECO:0000313" key="12">
    <source>
        <dbReference type="EMBL" id="ACY47805.1"/>
    </source>
</evidence>
<feature type="transmembrane region" description="Helical" evidence="9">
    <location>
        <begin position="182"/>
        <end position="200"/>
    </location>
</feature>
<keyword evidence="8 9" id="KW-0472">Membrane</keyword>
<comment type="similarity">
    <text evidence="2">Belongs to the cation diffusion facilitator (CDF) transporter (TC 2.A.4) family. SLC30A subfamily.</text>
</comment>
<keyword evidence="3" id="KW-0813">Transport</keyword>
<dbReference type="HOGENOM" id="CLU_013430_0_0_10"/>
<dbReference type="EMBL" id="CP001807">
    <property type="protein sequence ID" value="ACY47805.1"/>
    <property type="molecule type" value="Genomic_DNA"/>
</dbReference>
<feature type="domain" description="Cation efflux protein cytoplasmic" evidence="11">
    <location>
        <begin position="218"/>
        <end position="291"/>
    </location>
</feature>
<dbReference type="PANTHER" id="PTHR11562">
    <property type="entry name" value="CATION EFFLUX PROTEIN/ ZINC TRANSPORTER"/>
    <property type="match status" value="1"/>
</dbReference>
<keyword evidence="13" id="KW-1185">Reference proteome</keyword>
<dbReference type="RefSeq" id="WP_012843417.1">
    <property type="nucleotide sequence ID" value="NC_013501.1"/>
</dbReference>
<dbReference type="GO" id="GO:0005886">
    <property type="term" value="C:plasma membrane"/>
    <property type="evidence" value="ECO:0007669"/>
    <property type="project" value="TreeGrafter"/>
</dbReference>
<dbReference type="PANTHER" id="PTHR11562:SF17">
    <property type="entry name" value="RE54080P-RELATED"/>
    <property type="match status" value="1"/>
</dbReference>